<organism evidence="2 3">
    <name type="scientific">Rhabdobacter roseus</name>
    <dbReference type="NCBI Taxonomy" id="1655419"/>
    <lineage>
        <taxon>Bacteria</taxon>
        <taxon>Pseudomonadati</taxon>
        <taxon>Bacteroidota</taxon>
        <taxon>Cytophagia</taxon>
        <taxon>Cytophagales</taxon>
        <taxon>Cytophagaceae</taxon>
        <taxon>Rhabdobacter</taxon>
    </lineage>
</organism>
<sequence length="47" mass="5724">MSSFKENPEMKNPQTLSYVLVTYHFIVLFYALSRYLKLLRELIYIIH</sequence>
<keyword evidence="1" id="KW-0472">Membrane</keyword>
<evidence type="ECO:0000256" key="1">
    <source>
        <dbReference type="SAM" id="Phobius"/>
    </source>
</evidence>
<reference evidence="2 3" key="1">
    <citation type="submission" date="2020-08" db="EMBL/GenBank/DDBJ databases">
        <title>Genomic Encyclopedia of Type Strains, Phase IV (KMG-IV): sequencing the most valuable type-strain genomes for metagenomic binning, comparative biology and taxonomic classification.</title>
        <authorList>
            <person name="Goeker M."/>
        </authorList>
    </citation>
    <scope>NUCLEOTIDE SEQUENCE [LARGE SCALE GENOMIC DNA]</scope>
    <source>
        <strain evidence="2 3">DSM 105074</strain>
    </source>
</reference>
<proteinExistence type="predicted"/>
<keyword evidence="3" id="KW-1185">Reference proteome</keyword>
<comment type="caution">
    <text evidence="2">The sequence shown here is derived from an EMBL/GenBank/DDBJ whole genome shotgun (WGS) entry which is preliminary data.</text>
</comment>
<name>A0A840TVT9_9BACT</name>
<evidence type="ECO:0000313" key="3">
    <source>
        <dbReference type="Proteomes" id="UP000557307"/>
    </source>
</evidence>
<dbReference type="AlphaFoldDB" id="A0A840TVT9"/>
<dbReference type="Proteomes" id="UP000557307">
    <property type="component" value="Unassembled WGS sequence"/>
</dbReference>
<evidence type="ECO:0000313" key="2">
    <source>
        <dbReference type="EMBL" id="MBB5284258.1"/>
    </source>
</evidence>
<accession>A0A840TVT9</accession>
<keyword evidence="1" id="KW-1133">Transmembrane helix</keyword>
<keyword evidence="1" id="KW-0812">Transmembrane</keyword>
<protein>
    <submittedName>
        <fullName evidence="2">Uncharacterized protein</fullName>
    </submittedName>
</protein>
<feature type="transmembrane region" description="Helical" evidence="1">
    <location>
        <begin position="15"/>
        <end position="32"/>
    </location>
</feature>
<gene>
    <name evidence="2" type="ORF">HNQ92_002401</name>
</gene>
<dbReference type="EMBL" id="JACHGF010000003">
    <property type="protein sequence ID" value="MBB5284258.1"/>
    <property type="molecule type" value="Genomic_DNA"/>
</dbReference>